<name>A0ABU8XJK5_9BURK</name>
<comment type="caution">
    <text evidence="2">The sequence shown here is derived from an EMBL/GenBank/DDBJ whole genome shotgun (WGS) entry which is preliminary data.</text>
</comment>
<sequence length="102" mass="10902">MAVLKVSTASPGTATAADGALPTEAEVRAVDLEREDGETARPISPDSTSEASADELREDMIRREAYAIYERRGGEPGDEKEDWLAAEREVDGSKPLVAPQDG</sequence>
<evidence type="ECO:0000313" key="2">
    <source>
        <dbReference type="EMBL" id="MEJ8859764.1"/>
    </source>
</evidence>
<protein>
    <submittedName>
        <fullName evidence="2">DUF2934 domain-containing protein</fullName>
    </submittedName>
</protein>
<evidence type="ECO:0000313" key="3">
    <source>
        <dbReference type="Proteomes" id="UP001367030"/>
    </source>
</evidence>
<keyword evidence="3" id="KW-1185">Reference proteome</keyword>
<dbReference type="Pfam" id="PF11154">
    <property type="entry name" value="DUF2934"/>
    <property type="match status" value="1"/>
</dbReference>
<proteinExistence type="predicted"/>
<dbReference type="RefSeq" id="WP_340339800.1">
    <property type="nucleotide sequence ID" value="NZ_JBBKZS010000037.1"/>
</dbReference>
<feature type="region of interest" description="Disordered" evidence="1">
    <location>
        <begin position="1"/>
        <end position="58"/>
    </location>
</feature>
<dbReference type="InterPro" id="IPR021327">
    <property type="entry name" value="DUF2934"/>
</dbReference>
<organism evidence="2 3">
    <name type="scientific">Variovorax robiniae</name>
    <dbReference type="NCBI Taxonomy" id="1836199"/>
    <lineage>
        <taxon>Bacteria</taxon>
        <taxon>Pseudomonadati</taxon>
        <taxon>Pseudomonadota</taxon>
        <taxon>Betaproteobacteria</taxon>
        <taxon>Burkholderiales</taxon>
        <taxon>Comamonadaceae</taxon>
        <taxon>Variovorax</taxon>
    </lineage>
</organism>
<dbReference type="Proteomes" id="UP001367030">
    <property type="component" value="Unassembled WGS sequence"/>
</dbReference>
<dbReference type="EMBL" id="JBBKZS010000037">
    <property type="protein sequence ID" value="MEJ8859764.1"/>
    <property type="molecule type" value="Genomic_DNA"/>
</dbReference>
<reference evidence="2 3" key="1">
    <citation type="submission" date="2024-03" db="EMBL/GenBank/DDBJ databases">
        <title>Novel species of the genus Variovorax.</title>
        <authorList>
            <person name="Liu Q."/>
            <person name="Xin Y.-H."/>
        </authorList>
    </citation>
    <scope>NUCLEOTIDE SEQUENCE [LARGE SCALE GENOMIC DNA]</scope>
    <source>
        <strain evidence="2 3">KACC 18901</strain>
    </source>
</reference>
<evidence type="ECO:0000256" key="1">
    <source>
        <dbReference type="SAM" id="MobiDB-lite"/>
    </source>
</evidence>
<accession>A0ABU8XJK5</accession>
<gene>
    <name evidence="2" type="ORF">WKW79_34780</name>
</gene>